<evidence type="ECO:0008006" key="4">
    <source>
        <dbReference type="Google" id="ProtNLM"/>
    </source>
</evidence>
<keyword evidence="1" id="KW-0732">Signal</keyword>
<gene>
    <name evidence="2" type="ORF">LPB19_08305</name>
</gene>
<accession>A0ABX7MY37</accession>
<evidence type="ECO:0000313" key="2">
    <source>
        <dbReference type="EMBL" id="QSP96362.1"/>
    </source>
</evidence>
<protein>
    <recommendedName>
        <fullName evidence="4">Secreted protein</fullName>
    </recommendedName>
</protein>
<feature type="chain" id="PRO_5045462681" description="Secreted protein" evidence="1">
    <location>
        <begin position="27"/>
        <end position="292"/>
    </location>
</feature>
<dbReference type="EMBL" id="CP071247">
    <property type="protein sequence ID" value="QSP96362.1"/>
    <property type="molecule type" value="Genomic_DNA"/>
</dbReference>
<feature type="signal peptide" evidence="1">
    <location>
        <begin position="1"/>
        <end position="26"/>
    </location>
</feature>
<evidence type="ECO:0000313" key="3">
    <source>
        <dbReference type="Proteomes" id="UP000663555"/>
    </source>
</evidence>
<organism evidence="2 3">
    <name type="scientific">Marinobacter salinisoli</name>
    <dbReference type="NCBI Taxonomy" id="2769486"/>
    <lineage>
        <taxon>Bacteria</taxon>
        <taxon>Pseudomonadati</taxon>
        <taxon>Pseudomonadota</taxon>
        <taxon>Gammaproteobacteria</taxon>
        <taxon>Pseudomonadales</taxon>
        <taxon>Marinobacteraceae</taxon>
        <taxon>Marinobacter</taxon>
    </lineage>
</organism>
<proteinExistence type="predicted"/>
<reference evidence="2 3" key="1">
    <citation type="submission" date="2021-03" db="EMBL/GenBank/DDBJ databases">
        <title>Genome sequencing of Marinobacter sp. LPB0319.</title>
        <authorList>
            <person name="Kim J."/>
        </authorList>
    </citation>
    <scope>NUCLEOTIDE SEQUENCE [LARGE SCALE GENOMIC DNA]</scope>
    <source>
        <strain evidence="2 3">LPB0319</strain>
    </source>
</reference>
<evidence type="ECO:0000256" key="1">
    <source>
        <dbReference type="SAM" id="SignalP"/>
    </source>
</evidence>
<dbReference type="RefSeq" id="WP_206645589.1">
    <property type="nucleotide sequence ID" value="NZ_CP071247.1"/>
</dbReference>
<name>A0ABX7MY37_9GAMM</name>
<keyword evidence="3" id="KW-1185">Reference proteome</keyword>
<dbReference type="Proteomes" id="UP000663555">
    <property type="component" value="Chromosome"/>
</dbReference>
<sequence>MLNRKASLRLNVCTSLLALLLSVAVATEASTACQTGDPMPSEMAGGMVNDGSCPEGSIAHIGTNEVWDRDGQDIRIRRPSASTTGDLLILVLHRTDDILPFAVNGWQRAAECYKENNGYDCLTVADCTEIKGSYCYRFENKYRGRDLAQVVFIRQVSSSEPDTYTFDLDTDAGGQPGWAILTAVRGADPRNPVRDWSHEGCDQNADSAFPSVYGLKGDMVLLSQSFDDAVSQRRFGAPRGTTSFGYVSNSDEAGFLFGGILSSDGPTGVMKTRGDGASDCKDALVSLTIRPQ</sequence>